<keyword evidence="2" id="KW-1185">Reference proteome</keyword>
<organism evidence="1 2">
    <name type="scientific">Pendulispora rubella</name>
    <dbReference type="NCBI Taxonomy" id="2741070"/>
    <lineage>
        <taxon>Bacteria</taxon>
        <taxon>Pseudomonadati</taxon>
        <taxon>Myxococcota</taxon>
        <taxon>Myxococcia</taxon>
        <taxon>Myxococcales</taxon>
        <taxon>Sorangiineae</taxon>
        <taxon>Pendulisporaceae</taxon>
        <taxon>Pendulispora</taxon>
    </lineage>
</organism>
<evidence type="ECO:0008006" key="3">
    <source>
        <dbReference type="Google" id="ProtNLM"/>
    </source>
</evidence>
<dbReference type="RefSeq" id="WP_394831812.1">
    <property type="nucleotide sequence ID" value="NZ_CP089929.1"/>
</dbReference>
<gene>
    <name evidence="1" type="ORF">LVJ94_35380</name>
</gene>
<accession>A0ABZ2KYV7</accession>
<protein>
    <recommendedName>
        <fullName evidence="3">Haloacid dehalogenase</fullName>
    </recommendedName>
</protein>
<reference evidence="1" key="1">
    <citation type="submission" date="2021-12" db="EMBL/GenBank/DDBJ databases">
        <title>Discovery of the Pendulisporaceae a myxobacterial family with distinct sporulation behavior and unique specialized metabolism.</title>
        <authorList>
            <person name="Garcia R."/>
            <person name="Popoff A."/>
            <person name="Bader C.D."/>
            <person name="Loehr J."/>
            <person name="Walesch S."/>
            <person name="Walt C."/>
            <person name="Boldt J."/>
            <person name="Bunk B."/>
            <person name="Haeckl F.J.F.P.J."/>
            <person name="Gunesch A.P."/>
            <person name="Birkelbach J."/>
            <person name="Nuebel U."/>
            <person name="Pietschmann T."/>
            <person name="Bach T."/>
            <person name="Mueller R."/>
        </authorList>
    </citation>
    <scope>NUCLEOTIDE SEQUENCE</scope>
    <source>
        <strain evidence="1">MSr11367</strain>
    </source>
</reference>
<dbReference type="EMBL" id="CP089983">
    <property type="protein sequence ID" value="WXB02186.1"/>
    <property type="molecule type" value="Genomic_DNA"/>
</dbReference>
<sequence>MSELSSTEQLCPIGDALLSALQDEYTRRIELHTPSIEDRLTALRKRLGDAPPTERSYEERRHRARQALAFAAAESYFLATELGIERQEAQTYRALFDHLIESCDFEKIEIALREKPGAAPLRREHVERAKLVFGTAAQLVQYVNDHSRAREGSAEEMALSRRCGEQLAKLFSQAELAFEQRLFDVEALIAPEVREEDGSARRDATPNSE</sequence>
<name>A0ABZ2KYV7_9BACT</name>
<evidence type="ECO:0000313" key="2">
    <source>
        <dbReference type="Proteomes" id="UP001374803"/>
    </source>
</evidence>
<proteinExistence type="predicted"/>
<dbReference type="Proteomes" id="UP001374803">
    <property type="component" value="Chromosome"/>
</dbReference>
<evidence type="ECO:0000313" key="1">
    <source>
        <dbReference type="EMBL" id="WXB02186.1"/>
    </source>
</evidence>